<dbReference type="PANTHER" id="PTHR26451:SF866">
    <property type="entry name" value="ODORANT RECEPTOR-RELATED"/>
    <property type="match status" value="1"/>
</dbReference>
<comment type="subcellular location">
    <subcellularLocation>
        <location evidence="1">Membrane</location>
    </subcellularLocation>
</comment>
<feature type="transmembrane region" description="Helical" evidence="5">
    <location>
        <begin position="20"/>
        <end position="40"/>
    </location>
</feature>
<feature type="transmembrane region" description="Helical" evidence="5">
    <location>
        <begin position="52"/>
        <end position="76"/>
    </location>
</feature>
<dbReference type="Gene3D" id="1.20.1070.10">
    <property type="entry name" value="Rhodopsin 7-helix transmembrane proteins"/>
    <property type="match status" value="1"/>
</dbReference>
<dbReference type="PANTHER" id="PTHR26451">
    <property type="entry name" value="G_PROTEIN_RECEP_F1_2 DOMAIN-CONTAINING PROTEIN"/>
    <property type="match status" value="1"/>
</dbReference>
<dbReference type="GO" id="GO:0016020">
    <property type="term" value="C:membrane"/>
    <property type="evidence" value="ECO:0007669"/>
    <property type="project" value="UniProtKB-SubCell"/>
</dbReference>
<reference evidence="7" key="2">
    <citation type="submission" date="2025-08" db="UniProtKB">
        <authorList>
            <consortium name="Ensembl"/>
        </authorList>
    </citation>
    <scope>IDENTIFICATION</scope>
</reference>
<dbReference type="GeneTree" id="ENSGT00940000163093"/>
<feature type="transmembrane region" description="Helical" evidence="5">
    <location>
        <begin position="227"/>
        <end position="250"/>
    </location>
</feature>
<dbReference type="InParanoid" id="A0A667YWH9"/>
<dbReference type="Ensembl" id="ENSMMDT00005031454.1">
    <property type="protein sequence ID" value="ENSMMDP00005030748.1"/>
    <property type="gene ID" value="ENSMMDG00005014539.1"/>
</dbReference>
<accession>A0A667YWH9</accession>
<feature type="transmembrane region" description="Helical" evidence="5">
    <location>
        <begin position="82"/>
        <end position="110"/>
    </location>
</feature>
<dbReference type="GO" id="GO:0004984">
    <property type="term" value="F:olfactory receptor activity"/>
    <property type="evidence" value="ECO:0007669"/>
    <property type="project" value="TreeGrafter"/>
</dbReference>
<feature type="transmembrane region" description="Helical" evidence="5">
    <location>
        <begin position="187"/>
        <end position="206"/>
    </location>
</feature>
<evidence type="ECO:0000313" key="7">
    <source>
        <dbReference type="Ensembl" id="ENSMMDP00005030748.1"/>
    </source>
</evidence>
<evidence type="ECO:0000256" key="1">
    <source>
        <dbReference type="ARBA" id="ARBA00004370"/>
    </source>
</evidence>
<dbReference type="InterPro" id="IPR052921">
    <property type="entry name" value="GPCR1_Superfamily_Member"/>
</dbReference>
<dbReference type="PROSITE" id="PS50262">
    <property type="entry name" value="G_PROTEIN_RECEP_F1_2"/>
    <property type="match status" value="1"/>
</dbReference>
<dbReference type="GO" id="GO:0004930">
    <property type="term" value="F:G protein-coupled receptor activity"/>
    <property type="evidence" value="ECO:0007669"/>
    <property type="project" value="InterPro"/>
</dbReference>
<evidence type="ECO:0000256" key="2">
    <source>
        <dbReference type="ARBA" id="ARBA00022692"/>
    </source>
</evidence>
<feature type="domain" description="G-protein coupled receptors family 1 profile" evidence="6">
    <location>
        <begin position="32"/>
        <end position="282"/>
    </location>
</feature>
<evidence type="ECO:0000259" key="6">
    <source>
        <dbReference type="PROSITE" id="PS50262"/>
    </source>
</evidence>
<reference evidence="7" key="3">
    <citation type="submission" date="2025-09" db="UniProtKB">
        <authorList>
            <consortium name="Ensembl"/>
        </authorList>
    </citation>
    <scope>IDENTIFICATION</scope>
</reference>
<keyword evidence="8" id="KW-1185">Reference proteome</keyword>
<dbReference type="InterPro" id="IPR000276">
    <property type="entry name" value="GPCR_Rhodpsn"/>
</dbReference>
<gene>
    <name evidence="7" type="primary">LOC115371044</name>
</gene>
<keyword evidence="4 5" id="KW-0472">Membrane</keyword>
<reference evidence="7" key="1">
    <citation type="submission" date="2019-06" db="EMBL/GenBank/DDBJ databases">
        <authorList>
            <consortium name="Wellcome Sanger Institute Data Sharing"/>
        </authorList>
    </citation>
    <scope>NUCLEOTIDE SEQUENCE [LARGE SCALE GENOMIC DNA]</scope>
</reference>
<dbReference type="GO" id="GO:0005549">
    <property type="term" value="F:odorant binding"/>
    <property type="evidence" value="ECO:0007669"/>
    <property type="project" value="TreeGrafter"/>
</dbReference>
<name>A0A667YWH9_9TELE</name>
<keyword evidence="3 5" id="KW-1133">Transmembrane helix</keyword>
<dbReference type="InterPro" id="IPR017452">
    <property type="entry name" value="GPCR_Rhodpsn_7TM"/>
</dbReference>
<protein>
    <submittedName>
        <fullName evidence="7">Odorant receptor 131-2-like</fullName>
    </submittedName>
</protein>
<sequence length="314" mass="35382">RPSYNISQTTGHDDVIFDNFLALSSCIIFLYINVVMLFTLRSKPVFSQTPRYILLYNLLFADTIQLALGQLLYILAAARVYMVRYVCLIITTITIITTGISPLNLAVMSLERYVAVCYPLRHASIITIRGTTTAVAVIWAICLVKQLISLLTLLFLETMPLHNLMQGFCAKHAIYHQKILEDFDSGFMYTVFVFVGVVIICSYFGVIISARSASTGKASANKALKTVLLHMFQLVLTLLSTLVTSIIAALHGKVDQITITRMYYVFFVFLVNLPRSLSCLIYGLRDQTIRSLLVQHLCFCLRHHMMPAGHLNKH</sequence>
<proteinExistence type="predicted"/>
<dbReference type="Pfam" id="PF00001">
    <property type="entry name" value="7tm_1"/>
    <property type="match status" value="1"/>
</dbReference>
<keyword evidence="2 5" id="KW-0812">Transmembrane</keyword>
<evidence type="ECO:0000256" key="4">
    <source>
        <dbReference type="ARBA" id="ARBA00023136"/>
    </source>
</evidence>
<evidence type="ECO:0000256" key="5">
    <source>
        <dbReference type="SAM" id="Phobius"/>
    </source>
</evidence>
<feature type="transmembrane region" description="Helical" evidence="5">
    <location>
        <begin position="131"/>
        <end position="156"/>
    </location>
</feature>
<organism evidence="7 8">
    <name type="scientific">Myripristis murdjan</name>
    <name type="common">pinecone soldierfish</name>
    <dbReference type="NCBI Taxonomy" id="586833"/>
    <lineage>
        <taxon>Eukaryota</taxon>
        <taxon>Metazoa</taxon>
        <taxon>Chordata</taxon>
        <taxon>Craniata</taxon>
        <taxon>Vertebrata</taxon>
        <taxon>Euteleostomi</taxon>
        <taxon>Actinopterygii</taxon>
        <taxon>Neopterygii</taxon>
        <taxon>Teleostei</taxon>
        <taxon>Neoteleostei</taxon>
        <taxon>Acanthomorphata</taxon>
        <taxon>Holocentriformes</taxon>
        <taxon>Holocentridae</taxon>
        <taxon>Myripristis</taxon>
    </lineage>
</organism>
<dbReference type="CDD" id="cd00637">
    <property type="entry name" value="7tm_classA_rhodopsin-like"/>
    <property type="match status" value="1"/>
</dbReference>
<dbReference type="FunFam" id="1.20.1070.10:FF:000096">
    <property type="entry name" value="Odorant receptor 131-2"/>
    <property type="match status" value="1"/>
</dbReference>
<dbReference type="Proteomes" id="UP000472263">
    <property type="component" value="Chromosome 14"/>
</dbReference>
<dbReference type="AlphaFoldDB" id="A0A667YWH9"/>
<dbReference type="SUPFAM" id="SSF81321">
    <property type="entry name" value="Family A G protein-coupled receptor-like"/>
    <property type="match status" value="1"/>
</dbReference>
<evidence type="ECO:0000256" key="3">
    <source>
        <dbReference type="ARBA" id="ARBA00022989"/>
    </source>
</evidence>
<feature type="transmembrane region" description="Helical" evidence="5">
    <location>
        <begin position="262"/>
        <end position="284"/>
    </location>
</feature>
<evidence type="ECO:0000313" key="8">
    <source>
        <dbReference type="Proteomes" id="UP000472263"/>
    </source>
</evidence>